<feature type="domain" description="PBS-linker" evidence="22">
    <location>
        <begin position="245"/>
        <end position="425"/>
    </location>
</feature>
<evidence type="ECO:0000256" key="18">
    <source>
        <dbReference type="ARBA" id="ARBA00029643"/>
    </source>
</evidence>
<comment type="function">
    <text evidence="17">This protein is postulated to act both as terminal energy acceptor and as a linker polypeptide that stabilizes the phycobilisome architecture. May have intrinsic bilin lyase activity.</text>
</comment>
<keyword evidence="13" id="KW-0793">Thylakoid</keyword>
<keyword evidence="15" id="KW-0456">Lyase</keyword>
<dbReference type="GeneID" id="29073689"/>
<comment type="subcellular location">
    <subcellularLocation>
        <location evidence="1">Plastid</location>
        <location evidence="1">Chloroplast thylakoid membrane</location>
        <topology evidence="1">Peripheral membrane protein</topology>
        <orientation evidence="1">Stromal side</orientation>
    </subcellularLocation>
</comment>
<dbReference type="RefSeq" id="YP_009297209.1">
    <property type="nucleotide sequence ID" value="NC_031175.1"/>
</dbReference>
<evidence type="ECO:0000256" key="13">
    <source>
        <dbReference type="ARBA" id="ARBA00023078"/>
    </source>
</evidence>
<dbReference type="InterPro" id="IPR038719">
    <property type="entry name" value="Phycobilisome_asu/bsu_sf"/>
</dbReference>
<dbReference type="PANTHER" id="PTHR34011:SF6">
    <property type="entry name" value="PHYCOBILIPROTEIN APCE"/>
    <property type="match status" value="1"/>
</dbReference>
<evidence type="ECO:0000256" key="12">
    <source>
        <dbReference type="ARBA" id="ARBA00022991"/>
    </source>
</evidence>
<dbReference type="SUPFAM" id="SSF46458">
    <property type="entry name" value="Globin-like"/>
    <property type="match status" value="1"/>
</dbReference>
<geneLocation type="plastid" evidence="23"/>
<reference evidence="23" key="1">
    <citation type="journal article" date="2016" name="BMC Biol.">
        <title>Parallel evolution of highly conserved plastid genome architecture in red seaweeds and seed plants.</title>
        <authorList>
            <person name="Lee J."/>
            <person name="Cho C.H."/>
            <person name="Park S.I."/>
            <person name="Choi J.W."/>
            <person name="Song H.S."/>
            <person name="West J.A."/>
            <person name="Bhattacharya D."/>
            <person name="Yoon H.S."/>
        </authorList>
    </citation>
    <scope>NUCLEOTIDE SEQUENCE</scope>
</reference>
<evidence type="ECO:0000256" key="3">
    <source>
        <dbReference type="ARBA" id="ARBA00018674"/>
    </source>
</evidence>
<evidence type="ECO:0000256" key="15">
    <source>
        <dbReference type="ARBA" id="ARBA00023239"/>
    </source>
</evidence>
<comment type="similarity">
    <text evidence="21">Belongs to the phycobilisome linker protein family.</text>
</comment>
<dbReference type="Gene3D" id="1.10.3130.20">
    <property type="entry name" value="Phycobilisome linker domain"/>
    <property type="match status" value="3"/>
</dbReference>
<dbReference type="Gene3D" id="1.10.490.20">
    <property type="entry name" value="Phycocyanins"/>
    <property type="match status" value="1"/>
</dbReference>
<keyword evidence="6" id="KW-0602">Photosynthesis</keyword>
<proteinExistence type="inferred from homology"/>
<dbReference type="Pfam" id="PF00502">
    <property type="entry name" value="Phycobilisome"/>
    <property type="match status" value="2"/>
</dbReference>
<evidence type="ECO:0000256" key="9">
    <source>
        <dbReference type="ARBA" id="ARBA00022737"/>
    </source>
</evidence>
<keyword evidence="4" id="KW-0813">Transport</keyword>
<accession>A0A1C9CDW1</accession>
<dbReference type="InterPro" id="IPR009050">
    <property type="entry name" value="Globin-like_sf"/>
</dbReference>
<keyword evidence="8 23" id="KW-0934">Plastid</keyword>
<dbReference type="EMBL" id="KX284720">
    <property type="protein sequence ID" value="AOM66552.1"/>
    <property type="molecule type" value="Genomic_DNA"/>
</dbReference>
<evidence type="ECO:0000256" key="10">
    <source>
        <dbReference type="ARBA" id="ARBA00022738"/>
    </source>
</evidence>
<evidence type="ECO:0000256" key="7">
    <source>
        <dbReference type="ARBA" id="ARBA00022549"/>
    </source>
</evidence>
<name>A0A1C9CDW1_PORSO</name>
<keyword evidence="16" id="KW-0089">Bile pigment</keyword>
<dbReference type="GO" id="GO:0030089">
    <property type="term" value="C:phycobilisome"/>
    <property type="evidence" value="ECO:0007669"/>
    <property type="project" value="UniProtKB-UniRule"/>
</dbReference>
<evidence type="ECO:0000256" key="5">
    <source>
        <dbReference type="ARBA" id="ARBA00022528"/>
    </source>
</evidence>
<evidence type="ECO:0000256" key="1">
    <source>
        <dbReference type="ARBA" id="ARBA00004185"/>
    </source>
</evidence>
<keyword evidence="9" id="KW-0677">Repeat</keyword>
<sequence>MVTRASGGSPVVKPQLYKTASMLAITQAEQQDRFLELGELNQLISFLNSGNIRLEIAELITKNANIIVARAADRIFVGGSAISYLERPQASIIEINPANIAELKEIGGDSNKSSGFFENLKSAFQGTTAAPTGFRPISVVRYGPSRMKKSLRDLDWFLRYVTYAIVAGDPNILFVNIRGLREIIENACSSAATLVALREMKKTSLSLFPKNSIQNEIIEEYFNVVIKEFSSAALTDKIRKRTSNDLQGLRLPQIYAQAGVGRQKFVMKPGLSTYEKQAVISACYRQVFERDISKAYGYSFSVLESQVKNGQISVKEFVRAIGKSSIYQKQFYQPFVNSRVVELAFKHFLGRNLSSLEEFQKFFAILSSKGLSGLVDSLVNSKEYSDYFNEETVPYIRGYGEEPQECRNWGTQIDLFRYSAPFRKVPQSITLFSDYLNSLPDQHAYGRSNDPLLIQFGAIFPVGTRNLKQNPAPFGKDSRRLLVRRGPGIYNQLSNPAARGVSAGSLGPKVFKLEKDNDGQTTKSNKAAILQAAYLAVFGRKIYENERISLKSIDKRFIDGNMSVKELIRALATSNTFRSLYWTPLYVCKSIEWIHYRLLGRPTYGRKEINQYFDLAYKKGFSSVINSIIDSLEYTECFGENIVPYERYITPSAVAQRQLRLGNIIKKSSLVSKDVEKFVQLGESNSNQNTYSISYKIKQGVSKLRDQQKIFDAKTSSSPSEYLSIFQAACRQIFERDIKTIVIGNELENIQSKFVQGQMSVKEMVNALGKSKIYLKEFYNPYPNIKVIELGTKHFLGRAPNNQAEIRFYNQILASCGIEAFVDMLTNSKEYAEIFGDTKVPFRRFPTLPAANFPNTNTLYNKQTKQDNLVTVPSFKAIPGNQ</sequence>
<dbReference type="Pfam" id="PF00427">
    <property type="entry name" value="PBS_linker_poly"/>
    <property type="match status" value="3"/>
</dbReference>
<organism evidence="23">
    <name type="scientific">Porphyridium sordidum</name>
    <name type="common">Red alga</name>
    <dbReference type="NCBI Taxonomy" id="28024"/>
    <lineage>
        <taxon>Eukaryota</taxon>
        <taxon>Rhodophyta</taxon>
        <taxon>Bangiophyceae</taxon>
        <taxon>Porphyridiales</taxon>
        <taxon>Porphyridiaceae</taxon>
        <taxon>Porphyridium</taxon>
    </lineage>
</organism>
<dbReference type="InterPro" id="IPR012128">
    <property type="entry name" value="Phycobilisome_asu/bsu"/>
</dbReference>
<evidence type="ECO:0000256" key="20">
    <source>
        <dbReference type="ARBA" id="ARBA00033322"/>
    </source>
</evidence>
<keyword evidence="5" id="KW-0150">Chloroplast</keyword>
<dbReference type="AlphaFoldDB" id="A0A1C9CDW1"/>
<feature type="domain" description="PBS-linker" evidence="22">
    <location>
        <begin position="491"/>
        <end position="673"/>
    </location>
</feature>
<evidence type="ECO:0000256" key="2">
    <source>
        <dbReference type="ARBA" id="ARBA00008182"/>
    </source>
</evidence>
<evidence type="ECO:0000256" key="19">
    <source>
        <dbReference type="ARBA" id="ARBA00031629"/>
    </source>
</evidence>
<evidence type="ECO:0000256" key="16">
    <source>
        <dbReference type="ARBA" id="ARBA00023307"/>
    </source>
</evidence>
<dbReference type="GO" id="GO:0015979">
    <property type="term" value="P:photosynthesis"/>
    <property type="evidence" value="ECO:0007669"/>
    <property type="project" value="UniProtKB-KW"/>
</dbReference>
<dbReference type="InterPro" id="IPR001297">
    <property type="entry name" value="PBS_linker_dom"/>
</dbReference>
<evidence type="ECO:0000256" key="14">
    <source>
        <dbReference type="ARBA" id="ARBA00023136"/>
    </source>
</evidence>
<evidence type="ECO:0000313" key="23">
    <source>
        <dbReference type="EMBL" id="AOM66552.1"/>
    </source>
</evidence>
<evidence type="ECO:0000256" key="11">
    <source>
        <dbReference type="ARBA" id="ARBA00022982"/>
    </source>
</evidence>
<dbReference type="PANTHER" id="PTHR34011">
    <property type="entry name" value="PHYCOBILISOME 32.1 KDA LINKER POLYPEPTIDE, PHYCOCYANIN-ASSOCIATED, ROD 2-RELATED"/>
    <property type="match status" value="1"/>
</dbReference>
<protein>
    <recommendedName>
        <fullName evidence="3">Phycobiliprotein ApcE</fullName>
    </recommendedName>
    <alternativeName>
        <fullName evidence="20">Anchor polypeptide</fullName>
    </alternativeName>
    <alternativeName>
        <fullName evidence="19">PBS-anchor protein</fullName>
    </alternativeName>
    <alternativeName>
        <fullName evidence="18">Phycobilisome linker polypeptide</fullName>
    </alternativeName>
</protein>
<dbReference type="GO" id="GO:0016829">
    <property type="term" value="F:lyase activity"/>
    <property type="evidence" value="ECO:0007669"/>
    <property type="project" value="UniProtKB-KW"/>
</dbReference>
<keyword evidence="7" id="KW-0042">Antenna complex</keyword>
<keyword evidence="10 21" id="KW-0605">Phycobilisome</keyword>
<comment type="similarity">
    <text evidence="2">Belongs to the phycobiliprotein family.</text>
</comment>
<dbReference type="InterPro" id="IPR038255">
    <property type="entry name" value="PBS_linker_sf"/>
</dbReference>
<evidence type="ECO:0000256" key="4">
    <source>
        <dbReference type="ARBA" id="ARBA00022448"/>
    </source>
</evidence>
<keyword evidence="14" id="KW-0472">Membrane</keyword>
<feature type="domain" description="PBS-linker" evidence="22">
    <location>
        <begin position="691"/>
        <end position="868"/>
    </location>
</feature>
<dbReference type="GO" id="GO:0009535">
    <property type="term" value="C:chloroplast thylakoid membrane"/>
    <property type="evidence" value="ECO:0007669"/>
    <property type="project" value="UniProtKB-SubCell"/>
</dbReference>
<evidence type="ECO:0000256" key="8">
    <source>
        <dbReference type="ARBA" id="ARBA00022640"/>
    </source>
</evidence>
<evidence type="ECO:0000256" key="17">
    <source>
        <dbReference type="ARBA" id="ARBA00025203"/>
    </source>
</evidence>
<keyword evidence="11" id="KW-0249">Electron transport</keyword>
<evidence type="ECO:0000259" key="22">
    <source>
        <dbReference type="PROSITE" id="PS51445"/>
    </source>
</evidence>
<evidence type="ECO:0000256" key="21">
    <source>
        <dbReference type="PROSITE-ProRule" id="PRU00775"/>
    </source>
</evidence>
<keyword evidence="12" id="KW-0157">Chromophore</keyword>
<dbReference type="PROSITE" id="PS51445">
    <property type="entry name" value="PBS_LINKER"/>
    <property type="match status" value="3"/>
</dbReference>
<evidence type="ECO:0000256" key="6">
    <source>
        <dbReference type="ARBA" id="ARBA00022531"/>
    </source>
</evidence>
<gene>
    <name evidence="23" type="primary">apcE</name>
    <name evidence="23" type="ORF">Psor_077</name>
</gene>